<dbReference type="InterPro" id="IPR035979">
    <property type="entry name" value="RBD_domain_sf"/>
</dbReference>
<gene>
    <name evidence="6" type="primary">FPA</name>
    <name evidence="6" type="ORF">CR513_59011</name>
</gene>
<feature type="region of interest" description="Disordered" evidence="3">
    <location>
        <begin position="1"/>
        <end position="62"/>
    </location>
</feature>
<dbReference type="AlphaFoldDB" id="A0A371E9C5"/>
<dbReference type="InterPro" id="IPR004170">
    <property type="entry name" value="WWE_dom"/>
</dbReference>
<dbReference type="PROSITE" id="PS50102">
    <property type="entry name" value="RRM"/>
    <property type="match status" value="1"/>
</dbReference>
<feature type="domain" description="RRM" evidence="4">
    <location>
        <begin position="65"/>
        <end position="137"/>
    </location>
</feature>
<dbReference type="Gene3D" id="3.30.70.330">
    <property type="match status" value="1"/>
</dbReference>
<evidence type="ECO:0000313" key="7">
    <source>
        <dbReference type="Proteomes" id="UP000257109"/>
    </source>
</evidence>
<reference evidence="6" key="1">
    <citation type="submission" date="2018-05" db="EMBL/GenBank/DDBJ databases">
        <title>Draft genome of Mucuna pruriens seed.</title>
        <authorList>
            <person name="Nnadi N.E."/>
            <person name="Vos R."/>
            <person name="Hasami M.H."/>
            <person name="Devisetty U.K."/>
            <person name="Aguiy J.C."/>
        </authorList>
    </citation>
    <scope>NUCLEOTIDE SEQUENCE [LARGE SCALE GENOMIC DNA]</scope>
    <source>
        <strain evidence="6">JCA_2017</strain>
    </source>
</reference>
<evidence type="ECO:0000256" key="1">
    <source>
        <dbReference type="ARBA" id="ARBA00022884"/>
    </source>
</evidence>
<comment type="caution">
    <text evidence="6">The sequence shown here is derived from an EMBL/GenBank/DDBJ whole genome shotgun (WGS) entry which is preliminary data.</text>
</comment>
<keyword evidence="7" id="KW-1185">Reference proteome</keyword>
<dbReference type="STRING" id="157652.A0A371E9C5"/>
<organism evidence="6 7">
    <name type="scientific">Mucuna pruriens</name>
    <name type="common">Velvet bean</name>
    <name type="synonym">Dolichos pruriens</name>
    <dbReference type="NCBI Taxonomy" id="157652"/>
    <lineage>
        <taxon>Eukaryota</taxon>
        <taxon>Viridiplantae</taxon>
        <taxon>Streptophyta</taxon>
        <taxon>Embryophyta</taxon>
        <taxon>Tracheophyta</taxon>
        <taxon>Spermatophyta</taxon>
        <taxon>Magnoliopsida</taxon>
        <taxon>eudicotyledons</taxon>
        <taxon>Gunneridae</taxon>
        <taxon>Pentapetalae</taxon>
        <taxon>rosids</taxon>
        <taxon>fabids</taxon>
        <taxon>Fabales</taxon>
        <taxon>Fabaceae</taxon>
        <taxon>Papilionoideae</taxon>
        <taxon>50 kb inversion clade</taxon>
        <taxon>NPAAA clade</taxon>
        <taxon>indigoferoid/millettioid clade</taxon>
        <taxon>Phaseoleae</taxon>
        <taxon>Mucuna</taxon>
    </lineage>
</organism>
<feature type="non-terminal residue" evidence="6">
    <location>
        <position position="1"/>
    </location>
</feature>
<dbReference type="Pfam" id="PF00076">
    <property type="entry name" value="RRM_1"/>
    <property type="match status" value="1"/>
</dbReference>
<proteinExistence type="predicted"/>
<keyword evidence="1 2" id="KW-0694">RNA-binding</keyword>
<dbReference type="PROSITE" id="PS50918">
    <property type="entry name" value="WWE"/>
    <property type="match status" value="1"/>
</dbReference>
<dbReference type="EMBL" id="QJKJ01015369">
    <property type="protein sequence ID" value="RDX62636.1"/>
    <property type="molecule type" value="Genomic_DNA"/>
</dbReference>
<dbReference type="SMART" id="SM00360">
    <property type="entry name" value="RRM"/>
    <property type="match status" value="1"/>
</dbReference>
<evidence type="ECO:0000313" key="6">
    <source>
        <dbReference type="EMBL" id="RDX62636.1"/>
    </source>
</evidence>
<evidence type="ECO:0000259" key="5">
    <source>
        <dbReference type="PROSITE" id="PS50918"/>
    </source>
</evidence>
<dbReference type="SUPFAM" id="SSF54928">
    <property type="entry name" value="RNA-binding domain, RBD"/>
    <property type="match status" value="1"/>
</dbReference>
<evidence type="ECO:0000256" key="3">
    <source>
        <dbReference type="SAM" id="MobiDB-lite"/>
    </source>
</evidence>
<accession>A0A371E9C5</accession>
<dbReference type="OrthoDB" id="439808at2759"/>
<dbReference type="Proteomes" id="UP000257109">
    <property type="component" value="Unassembled WGS sequence"/>
</dbReference>
<dbReference type="GO" id="GO:0003723">
    <property type="term" value="F:RNA binding"/>
    <property type="evidence" value="ECO:0007669"/>
    <property type="project" value="UniProtKB-UniRule"/>
</dbReference>
<feature type="compositionally biased region" description="Basic and acidic residues" evidence="3">
    <location>
        <begin position="31"/>
        <end position="48"/>
    </location>
</feature>
<sequence>MERNNRCDGKQRERLGRKNEVESGRGGGGRGGRDRFRRDYPSRYEDNKGSGVSGRDNRSNNPPSRHLWVGNLSHNIVEEELVHHFLRFGSLANVAFQPGRSYAFINFRRDEDAIDAMRALQGFPLAGNPLRIEFAKAACALSKFQSSMGSYESGCERFRTWMANLRRSEIPVQFLSDEDHDPGLENPAYQAWEPPDQLLLTWLQLSFNVSILALKLNTSEIKTNMAKAKPISSPMAERAWQWRSGGVGHGGWYPFDTMLRGKGETI</sequence>
<dbReference type="CDD" id="cd00590">
    <property type="entry name" value="RRM_SF"/>
    <property type="match status" value="1"/>
</dbReference>
<feature type="domain" description="WWE" evidence="5">
    <location>
        <begin position="226"/>
        <end position="266"/>
    </location>
</feature>
<name>A0A371E9C5_MUCPR</name>
<dbReference type="InterPro" id="IPR012677">
    <property type="entry name" value="Nucleotide-bd_a/b_plait_sf"/>
</dbReference>
<evidence type="ECO:0000256" key="2">
    <source>
        <dbReference type="PROSITE-ProRule" id="PRU00176"/>
    </source>
</evidence>
<evidence type="ECO:0000259" key="4">
    <source>
        <dbReference type="PROSITE" id="PS50102"/>
    </source>
</evidence>
<feature type="compositionally biased region" description="Basic and acidic residues" evidence="3">
    <location>
        <begin position="1"/>
        <end position="23"/>
    </location>
</feature>
<protein>
    <submittedName>
        <fullName evidence="6">Flowering time control protein FPA</fullName>
    </submittedName>
</protein>
<dbReference type="PANTHER" id="PTHR23189">
    <property type="entry name" value="RNA RECOGNITION MOTIF-CONTAINING"/>
    <property type="match status" value="1"/>
</dbReference>
<dbReference type="InterPro" id="IPR000504">
    <property type="entry name" value="RRM_dom"/>
</dbReference>